<dbReference type="AlphaFoldDB" id="A0AAT9EMS5"/>
<dbReference type="EMBL" id="AP013063">
    <property type="protein sequence ID" value="BAO33912.1"/>
    <property type="molecule type" value="Genomic_DNA"/>
</dbReference>
<protein>
    <submittedName>
        <fullName evidence="1">Uncharacterized protein</fullName>
    </submittedName>
</protein>
<dbReference type="KEGG" id="smar:SM39_1883"/>
<gene>
    <name evidence="1" type="ORF">SM39_1883</name>
</gene>
<proteinExistence type="predicted"/>
<organism evidence="1">
    <name type="scientific">Serratia marcescens SM39</name>
    <dbReference type="NCBI Taxonomy" id="1334564"/>
    <lineage>
        <taxon>Bacteria</taxon>
        <taxon>Pseudomonadati</taxon>
        <taxon>Pseudomonadota</taxon>
        <taxon>Gammaproteobacteria</taxon>
        <taxon>Enterobacterales</taxon>
        <taxon>Yersiniaceae</taxon>
        <taxon>Serratia</taxon>
    </lineage>
</organism>
<name>A0AAT9EMS5_SERMA</name>
<reference evidence="1" key="1">
    <citation type="journal article" date="2014" name="Genome Biol. Evol.">
        <title>Genome evolution and plasticity of Serratia marcescens, an important multidrug-resistant nosocomial pathogen.</title>
        <authorList>
            <person name="Iguchi A."/>
            <person name="Nagaya Y."/>
            <person name="Pradel E."/>
            <person name="Ooka T."/>
            <person name="Ogura Y."/>
            <person name="Katsura K."/>
            <person name="Kurokawa K."/>
            <person name="Oshima K."/>
            <person name="Hattori M."/>
            <person name="Parkhill J."/>
            <person name="Sebaihia M."/>
            <person name="Coulthurst S.J."/>
            <person name="Gotoh N."/>
            <person name="Thomson N.R."/>
            <person name="Ewbank J.J."/>
            <person name="Hayashi T."/>
        </authorList>
    </citation>
    <scope>NUCLEOTIDE SEQUENCE</scope>
    <source>
        <strain evidence="1">SM39</strain>
    </source>
</reference>
<accession>A0AAT9EMS5</accession>
<evidence type="ECO:0000313" key="1">
    <source>
        <dbReference type="EMBL" id="BAO33912.1"/>
    </source>
</evidence>
<sequence length="54" mass="5704">MTSGRADPLEVLRAIADIAPQQHPFQLVVAEHQPSIMPVKRVKGGMGLSAIAAV</sequence>